<dbReference type="SUPFAM" id="SSF50249">
    <property type="entry name" value="Nucleic acid-binding proteins"/>
    <property type="match status" value="1"/>
</dbReference>
<sequence length="143" mass="15801">MSKPGSFSKEKKIINLKEGEQNVTVVGRVLDAGEPKVISTKRGPRTISEALIGDDSGRVKVTLWGEKAGSLEEGKVVRIENAWTTSFKGKVQLNVGSKSKVEETEDSSIPPKEDIPDREPTAPSPHSREGQRFRKPGRRPRPW</sequence>
<reference evidence="4" key="1">
    <citation type="journal article" date="2020" name="mSystems">
        <title>Genome- and Community-Level Interaction Insights into Carbon Utilization and Element Cycling Functions of Hydrothermarchaeota in Hydrothermal Sediment.</title>
        <authorList>
            <person name="Zhou Z."/>
            <person name="Liu Y."/>
            <person name="Xu W."/>
            <person name="Pan J."/>
            <person name="Luo Z.H."/>
            <person name="Li M."/>
        </authorList>
    </citation>
    <scope>NUCLEOTIDE SEQUENCE [LARGE SCALE GENOMIC DNA]</scope>
    <source>
        <strain evidence="4">SpSt-1116</strain>
    </source>
</reference>
<dbReference type="EMBL" id="DRZC01000058">
    <property type="protein sequence ID" value="HHQ80634.1"/>
    <property type="molecule type" value="Genomic_DNA"/>
</dbReference>
<evidence type="ECO:0000259" key="3">
    <source>
        <dbReference type="Pfam" id="PF21473"/>
    </source>
</evidence>
<dbReference type="GO" id="GO:0010212">
    <property type="term" value="P:response to ionizing radiation"/>
    <property type="evidence" value="ECO:0007669"/>
    <property type="project" value="TreeGrafter"/>
</dbReference>
<organism evidence="4">
    <name type="scientific">Fervidicoccus fontis</name>
    <dbReference type="NCBI Taxonomy" id="683846"/>
    <lineage>
        <taxon>Archaea</taxon>
        <taxon>Thermoproteota</taxon>
        <taxon>Thermoprotei</taxon>
        <taxon>Fervidicoccales</taxon>
        <taxon>Fervidicoccaceae</taxon>
        <taxon>Fervidicoccus</taxon>
    </lineage>
</organism>
<keyword evidence="1 4" id="KW-0238">DNA-binding</keyword>
<evidence type="ECO:0000256" key="1">
    <source>
        <dbReference type="ARBA" id="ARBA00023125"/>
    </source>
</evidence>
<dbReference type="InterPro" id="IPR012340">
    <property type="entry name" value="NA-bd_OB-fold"/>
</dbReference>
<dbReference type="InterPro" id="IPR048970">
    <property type="entry name" value="OB_Ssb-like"/>
</dbReference>
<dbReference type="AlphaFoldDB" id="A0A7J3ZKU4"/>
<name>A0A7J3ZKU4_9CREN</name>
<evidence type="ECO:0000256" key="2">
    <source>
        <dbReference type="SAM" id="MobiDB-lite"/>
    </source>
</evidence>
<evidence type="ECO:0000313" key="4">
    <source>
        <dbReference type="EMBL" id="HHQ80634.1"/>
    </source>
</evidence>
<dbReference type="PANTHER" id="PTHR13356">
    <property type="entry name" value="OB FOLD NUCLEIC ACID BINDING PROTEIN-RELATED"/>
    <property type="match status" value="1"/>
</dbReference>
<dbReference type="GO" id="GO:0003677">
    <property type="term" value="F:DNA binding"/>
    <property type="evidence" value="ECO:0007669"/>
    <property type="project" value="UniProtKB-KW"/>
</dbReference>
<feature type="compositionally biased region" description="Basic residues" evidence="2">
    <location>
        <begin position="133"/>
        <end position="143"/>
    </location>
</feature>
<gene>
    <name evidence="4" type="ORF">ENM78_04195</name>
</gene>
<dbReference type="Gene3D" id="2.40.50.140">
    <property type="entry name" value="Nucleic acid-binding proteins"/>
    <property type="match status" value="1"/>
</dbReference>
<comment type="caution">
    <text evidence="4">The sequence shown here is derived from an EMBL/GenBank/DDBJ whole genome shotgun (WGS) entry which is preliminary data.</text>
</comment>
<feature type="compositionally biased region" description="Basic and acidic residues" evidence="2">
    <location>
        <begin position="111"/>
        <end position="132"/>
    </location>
</feature>
<proteinExistence type="predicted"/>
<dbReference type="Pfam" id="PF21473">
    <property type="entry name" value="OB_Ssb-like"/>
    <property type="match status" value="1"/>
</dbReference>
<dbReference type="PANTHER" id="PTHR13356:SF0">
    <property type="entry name" value="SOSS COMPLEX SUBUNIT B HOMOLOG"/>
    <property type="match status" value="1"/>
</dbReference>
<dbReference type="CDD" id="cd04491">
    <property type="entry name" value="SoSSB_OBF"/>
    <property type="match status" value="1"/>
</dbReference>
<dbReference type="GO" id="GO:0000724">
    <property type="term" value="P:double-strand break repair via homologous recombination"/>
    <property type="evidence" value="ECO:0007669"/>
    <property type="project" value="TreeGrafter"/>
</dbReference>
<feature type="domain" description="Single-stranded DNA binding protein Ssb-like OB fold" evidence="3">
    <location>
        <begin position="33"/>
        <end position="102"/>
    </location>
</feature>
<protein>
    <submittedName>
        <fullName evidence="4">Single-stranded DNA-binding protein</fullName>
    </submittedName>
</protein>
<dbReference type="NCBIfam" id="NF005050">
    <property type="entry name" value="PRK06461.1-4"/>
    <property type="match status" value="1"/>
</dbReference>
<accession>A0A7J3ZKU4</accession>
<dbReference type="InterPro" id="IPR051231">
    <property type="entry name" value="SOSS-B"/>
</dbReference>
<feature type="region of interest" description="Disordered" evidence="2">
    <location>
        <begin position="94"/>
        <end position="143"/>
    </location>
</feature>